<gene>
    <name evidence="3" type="ORF">GCM10025770_33840</name>
</gene>
<proteinExistence type="predicted"/>
<evidence type="ECO:0000256" key="1">
    <source>
        <dbReference type="SAM" id="MobiDB-lite"/>
    </source>
</evidence>
<dbReference type="Proteomes" id="UP001500547">
    <property type="component" value="Unassembled WGS sequence"/>
</dbReference>
<accession>A0ABP9R1Z5</accession>
<keyword evidence="4" id="KW-1185">Reference proteome</keyword>
<feature type="chain" id="PRO_5047007825" evidence="2">
    <location>
        <begin position="23"/>
        <end position="169"/>
    </location>
</feature>
<reference evidence="4" key="1">
    <citation type="journal article" date="2019" name="Int. J. Syst. Evol. Microbiol.">
        <title>The Global Catalogue of Microorganisms (GCM) 10K type strain sequencing project: providing services to taxonomists for standard genome sequencing and annotation.</title>
        <authorList>
            <consortium name="The Broad Institute Genomics Platform"/>
            <consortium name="The Broad Institute Genome Sequencing Center for Infectious Disease"/>
            <person name="Wu L."/>
            <person name="Ma J."/>
        </authorList>
    </citation>
    <scope>NUCLEOTIDE SEQUENCE [LARGE SCALE GENOMIC DNA]</scope>
    <source>
        <strain evidence="4">JCM 18715</strain>
    </source>
</reference>
<organism evidence="3 4">
    <name type="scientific">Viridibacterium curvum</name>
    <dbReference type="NCBI Taxonomy" id="1101404"/>
    <lineage>
        <taxon>Bacteria</taxon>
        <taxon>Pseudomonadati</taxon>
        <taxon>Pseudomonadota</taxon>
        <taxon>Betaproteobacteria</taxon>
        <taxon>Rhodocyclales</taxon>
        <taxon>Rhodocyclaceae</taxon>
        <taxon>Viridibacterium</taxon>
    </lineage>
</organism>
<feature type="compositionally biased region" description="Low complexity" evidence="1">
    <location>
        <begin position="34"/>
        <end position="48"/>
    </location>
</feature>
<feature type="region of interest" description="Disordered" evidence="1">
    <location>
        <begin position="60"/>
        <end position="83"/>
    </location>
</feature>
<feature type="signal peptide" evidence="2">
    <location>
        <begin position="1"/>
        <end position="22"/>
    </location>
</feature>
<dbReference type="RefSeq" id="WP_345534295.1">
    <property type="nucleotide sequence ID" value="NZ_BAABLD010000017.1"/>
</dbReference>
<feature type="region of interest" description="Disordered" evidence="1">
    <location>
        <begin position="24"/>
        <end position="48"/>
    </location>
</feature>
<sequence length="169" mass="17781">MAARPAILLGLCLLFALHAADAATTSTKKKNRKPTPATKVAPAAPPKKLISSLNQLPADKRADLQASSESPPADAPGLLDDGCSRTRGRITPCLGIGEQTKRSDVLFRFELSRSVPGAPKSALFGACTKTGSDACDTNADLQSDQEKLADMLNRGKRAPQANVGIELKF</sequence>
<evidence type="ECO:0000256" key="2">
    <source>
        <dbReference type="SAM" id="SignalP"/>
    </source>
</evidence>
<dbReference type="EMBL" id="BAABLD010000017">
    <property type="protein sequence ID" value="GAA5170621.1"/>
    <property type="molecule type" value="Genomic_DNA"/>
</dbReference>
<evidence type="ECO:0000313" key="4">
    <source>
        <dbReference type="Proteomes" id="UP001500547"/>
    </source>
</evidence>
<evidence type="ECO:0000313" key="3">
    <source>
        <dbReference type="EMBL" id="GAA5170621.1"/>
    </source>
</evidence>
<protein>
    <submittedName>
        <fullName evidence="3">Uncharacterized protein</fullName>
    </submittedName>
</protein>
<keyword evidence="2" id="KW-0732">Signal</keyword>
<name>A0ABP9R1Z5_9RHOO</name>
<comment type="caution">
    <text evidence="3">The sequence shown here is derived from an EMBL/GenBank/DDBJ whole genome shotgun (WGS) entry which is preliminary data.</text>
</comment>